<protein>
    <recommendedName>
        <fullName evidence="4">Cell surface glycoprotein related protein</fullName>
    </recommendedName>
</protein>
<dbReference type="AlphaFoldDB" id="A0A8J8C7U4"/>
<organism evidence="2 3">
    <name type="scientific">Haloarcula limicola</name>
    <dbReference type="NCBI Taxonomy" id="1429915"/>
    <lineage>
        <taxon>Archaea</taxon>
        <taxon>Methanobacteriati</taxon>
        <taxon>Methanobacteriota</taxon>
        <taxon>Stenosarchaea group</taxon>
        <taxon>Halobacteria</taxon>
        <taxon>Halobacteriales</taxon>
        <taxon>Haloarculaceae</taxon>
        <taxon>Haloarcula</taxon>
    </lineage>
</organism>
<dbReference type="RefSeq" id="WP_162318193.1">
    <property type="nucleotide sequence ID" value="NZ_JAHQXF010000002.1"/>
</dbReference>
<feature type="compositionally biased region" description="Low complexity" evidence="1">
    <location>
        <begin position="325"/>
        <end position="339"/>
    </location>
</feature>
<name>A0A8J8C7U4_9EURY</name>
<sequence length="373" mass="39068">MASIPSSNRLSGRRLLTLLVVVSVLLVPLTGLVAAQADETPTETPTDGPMETPPDDESEPTATPSDEETETETPADDGEATPSDDDEAASTDGQYAAVQGDQCTVVTPISGNESAVEFYDYRLPEEFADNPYINTTGDAYGSEGTRDLQRANTSIVFLYSDTNGTEDTADDTLSLVFVHGNEGNANSTGGSASLDITQLPANGTWTVRDDEYDGPTSYDVWTVDNETARVDWTWGDAATDGGVYSGLGENFSISVSPAFNDEAVLAGQYYNGTVENWEVLSANASDEDAEPTRTALDLSEPMTLSTGGCEGVAADGNATDEGETETGTPMGETETGTPMDGTETATEAGTPSDVIVLDEETATAENETATADN</sequence>
<feature type="compositionally biased region" description="Low complexity" evidence="1">
    <location>
        <begin position="363"/>
        <end position="373"/>
    </location>
</feature>
<dbReference type="OrthoDB" id="103676at2157"/>
<evidence type="ECO:0008006" key="4">
    <source>
        <dbReference type="Google" id="ProtNLM"/>
    </source>
</evidence>
<keyword evidence="3" id="KW-1185">Reference proteome</keyword>
<feature type="region of interest" description="Disordered" evidence="1">
    <location>
        <begin position="36"/>
        <end position="94"/>
    </location>
</feature>
<evidence type="ECO:0000256" key="1">
    <source>
        <dbReference type="SAM" id="MobiDB-lite"/>
    </source>
</evidence>
<dbReference type="EMBL" id="JAHQXF010000002">
    <property type="protein sequence ID" value="MBV0925363.1"/>
    <property type="molecule type" value="Genomic_DNA"/>
</dbReference>
<proteinExistence type="predicted"/>
<feature type="compositionally biased region" description="Acidic residues" evidence="1">
    <location>
        <begin position="53"/>
        <end position="89"/>
    </location>
</feature>
<evidence type="ECO:0000313" key="3">
    <source>
        <dbReference type="Proteomes" id="UP000766550"/>
    </source>
</evidence>
<comment type="caution">
    <text evidence="2">The sequence shown here is derived from an EMBL/GenBank/DDBJ whole genome shotgun (WGS) entry which is preliminary data.</text>
</comment>
<feature type="compositionally biased region" description="Low complexity" evidence="1">
    <location>
        <begin position="36"/>
        <end position="50"/>
    </location>
</feature>
<accession>A0A8J8C7U4</accession>
<gene>
    <name evidence="2" type="ORF">KTS45_14245</name>
</gene>
<evidence type="ECO:0000313" key="2">
    <source>
        <dbReference type="EMBL" id="MBV0925363.1"/>
    </source>
</evidence>
<dbReference type="Proteomes" id="UP000766550">
    <property type="component" value="Unassembled WGS sequence"/>
</dbReference>
<feature type="region of interest" description="Disordered" evidence="1">
    <location>
        <begin position="301"/>
        <end position="373"/>
    </location>
</feature>
<reference evidence="2 3" key="1">
    <citation type="submission" date="2021-06" db="EMBL/GenBank/DDBJ databases">
        <title>New haloarchaea isolates fom saline soil.</title>
        <authorList>
            <person name="Duran-Viseras A."/>
            <person name="Sanchez-Porro C.S."/>
            <person name="Ventosa A."/>
        </authorList>
    </citation>
    <scope>NUCLEOTIDE SEQUENCE [LARGE SCALE GENOMIC DNA]</scope>
    <source>
        <strain evidence="2 3">JCM 183640</strain>
    </source>
</reference>